<reference evidence="2" key="1">
    <citation type="submission" date="2012-11" db="EMBL/GenBank/DDBJ databases">
        <title>Permanent draft genomes of Rhodopirellula europaea strain SH398 and 6C.</title>
        <authorList>
            <person name="Richter M."/>
            <person name="Richter-Heitmann T."/>
            <person name="Frank C."/>
            <person name="Harder J."/>
            <person name="Glockner F.O."/>
        </authorList>
    </citation>
    <scope>NUCLEOTIDE SEQUENCE</scope>
    <source>
        <strain evidence="2">6C</strain>
    </source>
</reference>
<reference evidence="2" key="2">
    <citation type="journal article" date="2013" name="Mar. Genomics">
        <title>Expression of sulfatases in Rhodopirellula baltica and the diversity of sulfatases in the genus Rhodopirellula.</title>
        <authorList>
            <person name="Wegner C.E."/>
            <person name="Richter-Heitmann T."/>
            <person name="Klindworth A."/>
            <person name="Klockow C."/>
            <person name="Richter M."/>
            <person name="Achstetter T."/>
            <person name="Glockner F.O."/>
            <person name="Harder J."/>
        </authorList>
    </citation>
    <scope>NUCLEOTIDE SEQUENCE [LARGE SCALE GENOMIC DNA]</scope>
    <source>
        <strain evidence="2">6C</strain>
    </source>
</reference>
<dbReference type="PATRIC" id="fig|1263867.3.peg.1583"/>
<proteinExistence type="predicted"/>
<evidence type="ECO:0000256" key="1">
    <source>
        <dbReference type="SAM" id="MobiDB-lite"/>
    </source>
</evidence>
<dbReference type="Proteomes" id="UP000011529">
    <property type="component" value="Unassembled WGS sequence"/>
</dbReference>
<organism evidence="2 3">
    <name type="scientific">Rhodopirellula europaea 6C</name>
    <dbReference type="NCBI Taxonomy" id="1263867"/>
    <lineage>
        <taxon>Bacteria</taxon>
        <taxon>Pseudomonadati</taxon>
        <taxon>Planctomycetota</taxon>
        <taxon>Planctomycetia</taxon>
        <taxon>Pirellulales</taxon>
        <taxon>Pirellulaceae</taxon>
        <taxon>Rhodopirellula</taxon>
    </lineage>
</organism>
<dbReference type="AlphaFoldDB" id="M2AYK6"/>
<feature type="region of interest" description="Disordered" evidence="1">
    <location>
        <begin position="1"/>
        <end position="30"/>
    </location>
</feature>
<evidence type="ECO:0000313" key="3">
    <source>
        <dbReference type="Proteomes" id="UP000011529"/>
    </source>
</evidence>
<name>M2AYK6_9BACT</name>
<sequence length="67" mass="7599">MPAFFGGNGPFADQIEDKSQPHLTRSEKPAKPELFASPMYSHSILAFQHRTIKTGPERMFEPRVNPE</sequence>
<dbReference type="EMBL" id="ANMO01000088">
    <property type="protein sequence ID" value="EMB17787.1"/>
    <property type="molecule type" value="Genomic_DNA"/>
</dbReference>
<feature type="compositionally biased region" description="Basic and acidic residues" evidence="1">
    <location>
        <begin position="15"/>
        <end position="30"/>
    </location>
</feature>
<gene>
    <name evidence="2" type="ORF">RE6C_01498</name>
</gene>
<evidence type="ECO:0000313" key="2">
    <source>
        <dbReference type="EMBL" id="EMB17787.1"/>
    </source>
</evidence>
<protein>
    <submittedName>
        <fullName evidence="2">Uncharacterized protein</fullName>
    </submittedName>
</protein>
<comment type="caution">
    <text evidence="2">The sequence shown here is derived from an EMBL/GenBank/DDBJ whole genome shotgun (WGS) entry which is preliminary data.</text>
</comment>
<keyword evidence="3" id="KW-1185">Reference proteome</keyword>
<accession>M2AYK6</accession>